<comment type="subcellular location">
    <subcellularLocation>
        <location evidence="1">Cell membrane</location>
        <topology evidence="1">Multi-pass membrane protein</topology>
    </subcellularLocation>
</comment>
<keyword evidence="5 7" id="KW-1133">Transmembrane helix</keyword>
<protein>
    <recommendedName>
        <fullName evidence="10">DoxX family protein</fullName>
    </recommendedName>
</protein>
<evidence type="ECO:0000256" key="7">
    <source>
        <dbReference type="SAM" id="Phobius"/>
    </source>
</evidence>
<dbReference type="Proteomes" id="UP000229385">
    <property type="component" value="Unassembled WGS sequence"/>
</dbReference>
<keyword evidence="4 7" id="KW-0812">Transmembrane</keyword>
<evidence type="ECO:0000256" key="4">
    <source>
        <dbReference type="ARBA" id="ARBA00022692"/>
    </source>
</evidence>
<evidence type="ECO:0000256" key="1">
    <source>
        <dbReference type="ARBA" id="ARBA00004651"/>
    </source>
</evidence>
<dbReference type="EMBL" id="PFWU01000016">
    <property type="protein sequence ID" value="PJA45919.1"/>
    <property type="molecule type" value="Genomic_DNA"/>
</dbReference>
<dbReference type="Pfam" id="PF07681">
    <property type="entry name" value="DoxX"/>
    <property type="match status" value="1"/>
</dbReference>
<sequence length="166" mass="18385">MKQRTLFDAFSEGACTQCFPRAALLLRLAMGYVFLASGLSKLFQADWSAAGFLAVSDGPFSEMFQALSGSMVVDQLNIWGQILIGAALILGFGVRTASFFGVILMGLYYMAQFETNTAHGFIDEHIIYALVFLLFLVGGFGHVYGLDSLIEQRLSKKMEWFKFFLG</sequence>
<organism evidence="8 9">
    <name type="scientific">Candidatus Uhrbacteria bacterium CG_4_9_14_3_um_filter_50_9</name>
    <dbReference type="NCBI Taxonomy" id="1975035"/>
    <lineage>
        <taxon>Bacteria</taxon>
        <taxon>Candidatus Uhriibacteriota</taxon>
    </lineage>
</organism>
<name>A0A2M7XDF8_9BACT</name>
<proteinExistence type="inferred from homology"/>
<gene>
    <name evidence="8" type="ORF">CO174_01315</name>
</gene>
<evidence type="ECO:0000256" key="5">
    <source>
        <dbReference type="ARBA" id="ARBA00022989"/>
    </source>
</evidence>
<dbReference type="PANTHER" id="PTHR33452">
    <property type="entry name" value="OXIDOREDUCTASE CATD-RELATED"/>
    <property type="match status" value="1"/>
</dbReference>
<evidence type="ECO:0000313" key="9">
    <source>
        <dbReference type="Proteomes" id="UP000229385"/>
    </source>
</evidence>
<accession>A0A2M7XDF8</accession>
<keyword evidence="6 7" id="KW-0472">Membrane</keyword>
<evidence type="ECO:0008006" key="10">
    <source>
        <dbReference type="Google" id="ProtNLM"/>
    </source>
</evidence>
<dbReference type="AlphaFoldDB" id="A0A2M7XDF8"/>
<feature type="transmembrane region" description="Helical" evidence="7">
    <location>
        <begin position="82"/>
        <end position="111"/>
    </location>
</feature>
<dbReference type="InterPro" id="IPR051907">
    <property type="entry name" value="DoxX-like_oxidoreductase"/>
</dbReference>
<evidence type="ECO:0000256" key="3">
    <source>
        <dbReference type="ARBA" id="ARBA00022475"/>
    </source>
</evidence>
<dbReference type="InterPro" id="IPR032808">
    <property type="entry name" value="DoxX"/>
</dbReference>
<comment type="similarity">
    <text evidence="2">Belongs to the DoxX family.</text>
</comment>
<reference evidence="9" key="1">
    <citation type="submission" date="2017-09" db="EMBL/GenBank/DDBJ databases">
        <title>Depth-based differentiation of microbial function through sediment-hosted aquifers and enrichment of novel symbionts in the deep terrestrial subsurface.</title>
        <authorList>
            <person name="Probst A.J."/>
            <person name="Ladd B."/>
            <person name="Jarett J.K."/>
            <person name="Geller-Mcgrath D.E."/>
            <person name="Sieber C.M.K."/>
            <person name="Emerson J.B."/>
            <person name="Anantharaman K."/>
            <person name="Thomas B.C."/>
            <person name="Malmstrom R."/>
            <person name="Stieglmeier M."/>
            <person name="Klingl A."/>
            <person name="Woyke T."/>
            <person name="Ryan C.M."/>
            <person name="Banfield J.F."/>
        </authorList>
    </citation>
    <scope>NUCLEOTIDE SEQUENCE [LARGE SCALE GENOMIC DNA]</scope>
</reference>
<evidence type="ECO:0000256" key="6">
    <source>
        <dbReference type="ARBA" id="ARBA00023136"/>
    </source>
</evidence>
<comment type="caution">
    <text evidence="8">The sequence shown here is derived from an EMBL/GenBank/DDBJ whole genome shotgun (WGS) entry which is preliminary data.</text>
</comment>
<keyword evidence="3" id="KW-1003">Cell membrane</keyword>
<feature type="transmembrane region" description="Helical" evidence="7">
    <location>
        <begin position="126"/>
        <end position="146"/>
    </location>
</feature>
<evidence type="ECO:0000256" key="2">
    <source>
        <dbReference type="ARBA" id="ARBA00006679"/>
    </source>
</evidence>
<dbReference type="PANTHER" id="PTHR33452:SF1">
    <property type="entry name" value="INNER MEMBRANE PROTEIN YPHA-RELATED"/>
    <property type="match status" value="1"/>
</dbReference>
<dbReference type="GO" id="GO:0005886">
    <property type="term" value="C:plasma membrane"/>
    <property type="evidence" value="ECO:0007669"/>
    <property type="project" value="UniProtKB-SubCell"/>
</dbReference>
<evidence type="ECO:0000313" key="8">
    <source>
        <dbReference type="EMBL" id="PJA45919.1"/>
    </source>
</evidence>